<feature type="non-terminal residue" evidence="2">
    <location>
        <position position="1"/>
    </location>
</feature>
<dbReference type="EMBL" id="QJKJ01014482">
    <property type="protein sequence ID" value="RDX64231.1"/>
    <property type="molecule type" value="Genomic_DNA"/>
</dbReference>
<organism evidence="2 3">
    <name type="scientific">Mucuna pruriens</name>
    <name type="common">Velvet bean</name>
    <name type="synonym">Dolichos pruriens</name>
    <dbReference type="NCBI Taxonomy" id="157652"/>
    <lineage>
        <taxon>Eukaryota</taxon>
        <taxon>Viridiplantae</taxon>
        <taxon>Streptophyta</taxon>
        <taxon>Embryophyta</taxon>
        <taxon>Tracheophyta</taxon>
        <taxon>Spermatophyta</taxon>
        <taxon>Magnoliopsida</taxon>
        <taxon>eudicotyledons</taxon>
        <taxon>Gunneridae</taxon>
        <taxon>Pentapetalae</taxon>
        <taxon>rosids</taxon>
        <taxon>fabids</taxon>
        <taxon>Fabales</taxon>
        <taxon>Fabaceae</taxon>
        <taxon>Papilionoideae</taxon>
        <taxon>50 kb inversion clade</taxon>
        <taxon>NPAAA clade</taxon>
        <taxon>indigoferoid/millettioid clade</taxon>
        <taxon>Phaseoleae</taxon>
        <taxon>Mucuna</taxon>
    </lineage>
</organism>
<dbReference type="Proteomes" id="UP000257109">
    <property type="component" value="Unassembled WGS sequence"/>
</dbReference>
<dbReference type="AlphaFoldDB" id="A0A371EDW2"/>
<sequence>MQIPLELESFKSQISNPQKYDLAYYLELLRKMSLFNVTLFIIYVDDFIITGNDHGQIKHLNEFLIREFEVKDLEQLKYFLERKVTQTKNYTLDLLQETKMLRRKITNTRIELVKRSNYKEGPLVDKDRYQSLVGKVIYLTHNKHDIGFAINLASCYMSNLTNTHLKGVNKIL</sequence>
<comment type="caution">
    <text evidence="2">The sequence shown here is derived from an EMBL/GenBank/DDBJ whole genome shotgun (WGS) entry which is preliminary data.</text>
</comment>
<evidence type="ECO:0000259" key="1">
    <source>
        <dbReference type="Pfam" id="PF07727"/>
    </source>
</evidence>
<dbReference type="InterPro" id="IPR013103">
    <property type="entry name" value="RVT_2"/>
</dbReference>
<dbReference type="STRING" id="157652.A0A371EDW2"/>
<name>A0A371EDW2_MUCPR</name>
<reference evidence="2" key="1">
    <citation type="submission" date="2018-05" db="EMBL/GenBank/DDBJ databases">
        <title>Draft genome of Mucuna pruriens seed.</title>
        <authorList>
            <person name="Nnadi N.E."/>
            <person name="Vos R."/>
            <person name="Hasami M.H."/>
            <person name="Devisetty U.K."/>
            <person name="Aguiy J.C."/>
        </authorList>
    </citation>
    <scope>NUCLEOTIDE SEQUENCE [LARGE SCALE GENOMIC DNA]</scope>
    <source>
        <strain evidence="2">JCA_2017</strain>
    </source>
</reference>
<dbReference type="OrthoDB" id="1392315at2759"/>
<evidence type="ECO:0000313" key="2">
    <source>
        <dbReference type="EMBL" id="RDX64231.1"/>
    </source>
</evidence>
<evidence type="ECO:0000313" key="3">
    <source>
        <dbReference type="Proteomes" id="UP000257109"/>
    </source>
</evidence>
<gene>
    <name evidence="2" type="ORF">CR513_57238</name>
</gene>
<protein>
    <submittedName>
        <fullName evidence="2">Mitochondrial protein</fullName>
    </submittedName>
</protein>
<keyword evidence="3" id="KW-1185">Reference proteome</keyword>
<dbReference type="Pfam" id="PF07727">
    <property type="entry name" value="RVT_2"/>
    <property type="match status" value="1"/>
</dbReference>
<feature type="domain" description="Reverse transcriptase Ty1/copia-type" evidence="1">
    <location>
        <begin position="39"/>
        <end position="91"/>
    </location>
</feature>
<proteinExistence type="predicted"/>
<accession>A0A371EDW2</accession>